<feature type="binding site" evidence="8 10">
    <location>
        <position position="92"/>
    </location>
    <ligand>
        <name>3-methyl-2-oxobutanoate</name>
        <dbReference type="ChEBI" id="CHEBI:11851"/>
    </ligand>
</feature>
<keyword evidence="13" id="KW-1185">Reference proteome</keyword>
<dbReference type="GO" id="GO:0015940">
    <property type="term" value="P:pantothenate biosynthetic process"/>
    <property type="evidence" value="ECO:0007669"/>
    <property type="project" value="UniProtKB-UniRule"/>
</dbReference>
<dbReference type="SUPFAM" id="SSF51621">
    <property type="entry name" value="Phosphoenolpyruvate/pyruvate domain"/>
    <property type="match status" value="1"/>
</dbReference>
<evidence type="ECO:0000256" key="4">
    <source>
        <dbReference type="ARBA" id="ARBA00022655"/>
    </source>
</evidence>
<keyword evidence="4 8" id="KW-0566">Pantothenate biosynthesis</keyword>
<dbReference type="GO" id="GO:0000287">
    <property type="term" value="F:magnesium ion binding"/>
    <property type="evidence" value="ECO:0007669"/>
    <property type="project" value="TreeGrafter"/>
</dbReference>
<keyword evidence="6 8" id="KW-0479">Metal-binding</keyword>
<dbReference type="HAMAP" id="MF_00156">
    <property type="entry name" value="PanB"/>
    <property type="match status" value="1"/>
</dbReference>
<feature type="binding site" evidence="8 11">
    <location>
        <position position="92"/>
    </location>
    <ligand>
        <name>Mg(2+)</name>
        <dbReference type="ChEBI" id="CHEBI:18420"/>
    </ligand>
</feature>
<evidence type="ECO:0000256" key="7">
    <source>
        <dbReference type="ARBA" id="ARBA00056497"/>
    </source>
</evidence>
<feature type="binding site" evidence="8 11">
    <location>
        <position position="122"/>
    </location>
    <ligand>
        <name>Mg(2+)</name>
        <dbReference type="ChEBI" id="CHEBI:18420"/>
    </ligand>
</feature>
<evidence type="ECO:0000313" key="12">
    <source>
        <dbReference type="EMBL" id="TDQ46514.1"/>
    </source>
</evidence>
<evidence type="ECO:0000313" key="13">
    <source>
        <dbReference type="Proteomes" id="UP000295375"/>
    </source>
</evidence>
<dbReference type="Proteomes" id="UP000295375">
    <property type="component" value="Unassembled WGS sequence"/>
</dbReference>
<dbReference type="Pfam" id="PF02548">
    <property type="entry name" value="Pantoate_transf"/>
    <property type="match status" value="1"/>
</dbReference>
<dbReference type="NCBIfam" id="TIGR00222">
    <property type="entry name" value="panB"/>
    <property type="match status" value="1"/>
</dbReference>
<dbReference type="GO" id="GO:0003864">
    <property type="term" value="F:3-methyl-2-oxobutanoate hydroxymethyltransferase activity"/>
    <property type="evidence" value="ECO:0007669"/>
    <property type="project" value="UniProtKB-UniRule"/>
</dbReference>
<dbReference type="NCBIfam" id="NF001452">
    <property type="entry name" value="PRK00311.1"/>
    <property type="match status" value="1"/>
</dbReference>
<protein>
    <recommendedName>
        <fullName evidence="8">3-methyl-2-oxobutanoate hydroxymethyltransferase</fullName>
        <ecNumber evidence="8">2.1.2.11</ecNumber>
    </recommendedName>
    <alternativeName>
        <fullName evidence="8">Ketopantoate hydroxymethyltransferase</fullName>
        <shortName evidence="8">KPHMT</shortName>
    </alternativeName>
</protein>
<dbReference type="EMBL" id="SNYM01000013">
    <property type="protein sequence ID" value="TDQ46514.1"/>
    <property type="molecule type" value="Genomic_DNA"/>
</dbReference>
<dbReference type="GO" id="GO:0005737">
    <property type="term" value="C:cytoplasm"/>
    <property type="evidence" value="ECO:0007669"/>
    <property type="project" value="UniProtKB-SubCell"/>
</dbReference>
<comment type="subcellular location">
    <subcellularLocation>
        <location evidence="8">Cytoplasm</location>
    </subcellularLocation>
</comment>
<evidence type="ECO:0000256" key="2">
    <source>
        <dbReference type="ARBA" id="ARBA00008676"/>
    </source>
</evidence>
<dbReference type="GO" id="GO:0008168">
    <property type="term" value="F:methyltransferase activity"/>
    <property type="evidence" value="ECO:0007669"/>
    <property type="project" value="UniProtKB-KW"/>
</dbReference>
<dbReference type="OrthoDB" id="9781789at2"/>
<evidence type="ECO:0000256" key="9">
    <source>
        <dbReference type="PIRSR" id="PIRSR000388-1"/>
    </source>
</evidence>
<dbReference type="CDD" id="cd06557">
    <property type="entry name" value="KPHMT-like"/>
    <property type="match status" value="1"/>
</dbReference>
<feature type="binding site" evidence="8 11">
    <location>
        <position position="53"/>
    </location>
    <ligand>
        <name>Mg(2+)</name>
        <dbReference type="ChEBI" id="CHEBI:18420"/>
    </ligand>
</feature>
<feature type="active site" description="Proton acceptor" evidence="8 9">
    <location>
        <position position="189"/>
    </location>
</feature>
<dbReference type="GO" id="GO:0032259">
    <property type="term" value="P:methylation"/>
    <property type="evidence" value="ECO:0007669"/>
    <property type="project" value="UniProtKB-KW"/>
</dbReference>
<keyword evidence="5 8" id="KW-0808">Transferase</keyword>
<evidence type="ECO:0000256" key="3">
    <source>
        <dbReference type="ARBA" id="ARBA00011424"/>
    </source>
</evidence>
<dbReference type="RefSeq" id="WP_133591752.1">
    <property type="nucleotide sequence ID" value="NZ_CP037953.1"/>
</dbReference>
<sequence>MSQHSTSSQPKITLPRLQEMKKNGDKIVVITAYDASFSRVVNEAGVDVVLVGDSLGNVMLGLDSTVPVTMQDMIHHMRAVARTNQHALLIADMPYMAYATVEQTLQNAAALMQAGAHMVKVEGGTWLCESVKALSDRGIPVCAHLGLTPQSVDALGGYKVQGREPEAATKMRFDAEALQASGARMLVLECVPSELARIISGELTIPVIGIGAGVDTDGQVLVLQDMLGITPGKRPKFSHNFMAEAQGDIQAAVAAYVAAVREKRFPGPEHSFS</sequence>
<evidence type="ECO:0000256" key="11">
    <source>
        <dbReference type="PIRSR" id="PIRSR000388-3"/>
    </source>
</evidence>
<keyword evidence="12" id="KW-0489">Methyltransferase</keyword>
<dbReference type="InterPro" id="IPR003700">
    <property type="entry name" value="Pantoate_hydroxy_MeTrfase"/>
</dbReference>
<dbReference type="AlphaFoldDB" id="A0A4R6USZ7"/>
<comment type="cofactor">
    <cofactor evidence="8 11">
        <name>Mg(2+)</name>
        <dbReference type="ChEBI" id="CHEBI:18420"/>
    </cofactor>
    <text evidence="8 11">Binds 1 Mg(2+) ion per subunit.</text>
</comment>
<evidence type="ECO:0000256" key="1">
    <source>
        <dbReference type="ARBA" id="ARBA00005033"/>
    </source>
</evidence>
<dbReference type="InterPro" id="IPR015813">
    <property type="entry name" value="Pyrv/PenolPyrv_kinase-like_dom"/>
</dbReference>
<evidence type="ECO:0000256" key="5">
    <source>
        <dbReference type="ARBA" id="ARBA00022679"/>
    </source>
</evidence>
<dbReference type="PIRSF" id="PIRSF000388">
    <property type="entry name" value="Pantoate_hydroxy_MeTrfase"/>
    <property type="match status" value="1"/>
</dbReference>
<keyword evidence="8" id="KW-0963">Cytoplasm</keyword>
<keyword evidence="8 11" id="KW-0460">Magnesium</keyword>
<feature type="binding site" evidence="8 10">
    <location>
        <position position="120"/>
    </location>
    <ligand>
        <name>3-methyl-2-oxobutanoate</name>
        <dbReference type="ChEBI" id="CHEBI:11851"/>
    </ligand>
</feature>
<comment type="caution">
    <text evidence="12">The sequence shown here is derived from an EMBL/GenBank/DDBJ whole genome shotgun (WGS) entry which is preliminary data.</text>
</comment>
<evidence type="ECO:0000256" key="8">
    <source>
        <dbReference type="HAMAP-Rule" id="MF_00156"/>
    </source>
</evidence>
<dbReference type="EC" id="2.1.2.11" evidence="8"/>
<dbReference type="FunFam" id="3.20.20.60:FF:000003">
    <property type="entry name" value="3-methyl-2-oxobutanoate hydroxymethyltransferase"/>
    <property type="match status" value="1"/>
</dbReference>
<comment type="catalytic activity">
    <reaction evidence="8">
        <text>(6R)-5,10-methylene-5,6,7,8-tetrahydrofolate + 3-methyl-2-oxobutanoate + H2O = 2-dehydropantoate + (6S)-5,6,7,8-tetrahydrofolate</text>
        <dbReference type="Rhea" id="RHEA:11824"/>
        <dbReference type="ChEBI" id="CHEBI:11561"/>
        <dbReference type="ChEBI" id="CHEBI:11851"/>
        <dbReference type="ChEBI" id="CHEBI:15377"/>
        <dbReference type="ChEBI" id="CHEBI:15636"/>
        <dbReference type="ChEBI" id="CHEBI:57453"/>
        <dbReference type="EC" id="2.1.2.11"/>
    </reaction>
</comment>
<evidence type="ECO:0000256" key="10">
    <source>
        <dbReference type="PIRSR" id="PIRSR000388-2"/>
    </source>
</evidence>
<accession>A0A4R6USZ7</accession>
<reference evidence="12 13" key="1">
    <citation type="submission" date="2019-03" db="EMBL/GenBank/DDBJ databases">
        <title>Genomic Encyclopedia of Type Strains, Phase IV (KMG-IV): sequencing the most valuable type-strain genomes for metagenomic binning, comparative biology and taxonomic classification.</title>
        <authorList>
            <person name="Goeker M."/>
        </authorList>
    </citation>
    <scope>NUCLEOTIDE SEQUENCE [LARGE SCALE GENOMIC DNA]</scope>
    <source>
        <strain evidence="12 13">DSM 103792</strain>
    </source>
</reference>
<gene>
    <name evidence="8" type="primary">panB</name>
    <name evidence="12" type="ORF">EV696_11355</name>
</gene>
<comment type="pathway">
    <text evidence="1 8">Cofactor biosynthesis; (R)-pantothenate biosynthesis; (R)-pantoate from 3-methyl-2-oxobutanoate: step 1/2.</text>
</comment>
<evidence type="ECO:0000256" key="6">
    <source>
        <dbReference type="ARBA" id="ARBA00022723"/>
    </source>
</evidence>
<comment type="similarity">
    <text evidence="2 8">Belongs to the PanB family.</text>
</comment>
<feature type="binding site" evidence="8 10">
    <location>
        <begin position="53"/>
        <end position="54"/>
    </location>
    <ligand>
        <name>3-methyl-2-oxobutanoate</name>
        <dbReference type="ChEBI" id="CHEBI:11851"/>
    </ligand>
</feature>
<comment type="function">
    <text evidence="7 8">Catalyzes the reversible reaction in which hydroxymethyl group from 5,10-methylenetetrahydrofolate is transferred onto alpha-ketoisovalerate to form ketopantoate.</text>
</comment>
<dbReference type="Gene3D" id="3.20.20.60">
    <property type="entry name" value="Phosphoenolpyruvate-binding domains"/>
    <property type="match status" value="1"/>
</dbReference>
<organism evidence="12 13">
    <name type="scientific">Permianibacter aggregans</name>
    <dbReference type="NCBI Taxonomy" id="1510150"/>
    <lineage>
        <taxon>Bacteria</taxon>
        <taxon>Pseudomonadati</taxon>
        <taxon>Pseudomonadota</taxon>
        <taxon>Gammaproteobacteria</taxon>
        <taxon>Pseudomonadales</taxon>
        <taxon>Pseudomonadaceae</taxon>
        <taxon>Permianibacter</taxon>
    </lineage>
</organism>
<comment type="subunit">
    <text evidence="3 8">Homodecamer; pentamer of dimers.</text>
</comment>
<name>A0A4R6USZ7_9GAMM</name>
<proteinExistence type="inferred from homology"/>
<dbReference type="UniPathway" id="UPA00028">
    <property type="reaction ID" value="UER00003"/>
</dbReference>
<dbReference type="InterPro" id="IPR040442">
    <property type="entry name" value="Pyrv_kinase-like_dom_sf"/>
</dbReference>
<dbReference type="PANTHER" id="PTHR20881">
    <property type="entry name" value="3-METHYL-2-OXOBUTANOATE HYDROXYMETHYLTRANSFERASE"/>
    <property type="match status" value="1"/>
</dbReference>
<dbReference type="PANTHER" id="PTHR20881:SF0">
    <property type="entry name" value="3-METHYL-2-OXOBUTANOATE HYDROXYMETHYLTRANSFERASE"/>
    <property type="match status" value="1"/>
</dbReference>